<dbReference type="EMBL" id="UFSZ01000001">
    <property type="protein sequence ID" value="SUV17484.1"/>
    <property type="molecule type" value="Genomic_DNA"/>
</dbReference>
<dbReference type="AlphaFoldDB" id="A0AAJ4ZVN9"/>
<gene>
    <name evidence="1" type="ORF">NCTC10338_02587</name>
</gene>
<reference evidence="1 2" key="1">
    <citation type="submission" date="2018-06" db="EMBL/GenBank/DDBJ databases">
        <authorList>
            <consortium name="Pathogen Informatics"/>
            <person name="Doyle S."/>
        </authorList>
    </citation>
    <scope>NUCLEOTIDE SEQUENCE [LARGE SCALE GENOMIC DNA]</scope>
    <source>
        <strain evidence="1 2">NCTC10338</strain>
    </source>
</reference>
<comment type="caution">
    <text evidence="1">The sequence shown here is derived from an EMBL/GenBank/DDBJ whole genome shotgun (WGS) entry which is preliminary data.</text>
</comment>
<dbReference type="Proteomes" id="UP000255295">
    <property type="component" value="Unassembled WGS sequence"/>
</dbReference>
<protein>
    <submittedName>
        <fullName evidence="1">Uncharacterized protein</fullName>
    </submittedName>
</protein>
<proteinExistence type="predicted"/>
<evidence type="ECO:0000313" key="2">
    <source>
        <dbReference type="Proteomes" id="UP000255295"/>
    </source>
</evidence>
<organism evidence="1 2">
    <name type="scientific">Lysinibacillus sphaericus</name>
    <name type="common">Bacillus sphaericus</name>
    <dbReference type="NCBI Taxonomy" id="1421"/>
    <lineage>
        <taxon>Bacteria</taxon>
        <taxon>Bacillati</taxon>
        <taxon>Bacillota</taxon>
        <taxon>Bacilli</taxon>
        <taxon>Bacillales</taxon>
        <taxon>Bacillaceae</taxon>
        <taxon>Lysinibacillus</taxon>
    </lineage>
</organism>
<sequence length="29" mass="3377">MRLCNGIQIDIINALKASTESFKMFYQQI</sequence>
<accession>A0AAJ4ZVN9</accession>
<name>A0AAJ4ZVN9_LYSSH</name>
<evidence type="ECO:0000313" key="1">
    <source>
        <dbReference type="EMBL" id="SUV17484.1"/>
    </source>
</evidence>